<evidence type="ECO:0000313" key="3">
    <source>
        <dbReference type="Proteomes" id="UP001497472"/>
    </source>
</evidence>
<name>A0AAV1JWU6_9NEOP</name>
<organism evidence="2 3">
    <name type="scientific">Leptosia nina</name>
    <dbReference type="NCBI Taxonomy" id="320188"/>
    <lineage>
        <taxon>Eukaryota</taxon>
        <taxon>Metazoa</taxon>
        <taxon>Ecdysozoa</taxon>
        <taxon>Arthropoda</taxon>
        <taxon>Hexapoda</taxon>
        <taxon>Insecta</taxon>
        <taxon>Pterygota</taxon>
        <taxon>Neoptera</taxon>
        <taxon>Endopterygota</taxon>
        <taxon>Lepidoptera</taxon>
        <taxon>Glossata</taxon>
        <taxon>Ditrysia</taxon>
        <taxon>Papilionoidea</taxon>
        <taxon>Pieridae</taxon>
        <taxon>Pierinae</taxon>
        <taxon>Leptosia</taxon>
    </lineage>
</organism>
<comment type="caution">
    <text evidence="2">The sequence shown here is derived from an EMBL/GenBank/DDBJ whole genome shotgun (WGS) entry which is preliminary data.</text>
</comment>
<reference evidence="2 3" key="1">
    <citation type="submission" date="2023-11" db="EMBL/GenBank/DDBJ databases">
        <authorList>
            <person name="Okamura Y."/>
        </authorList>
    </citation>
    <scope>NUCLEOTIDE SEQUENCE [LARGE SCALE GENOMIC DNA]</scope>
</reference>
<sequence>MSPSPWQDYMRPTVPAPEANNAFKKKSTGIPYTKQGLRLANLSLFHLSRKPAGRLESVGVISPISRRAFHLLELEQSGGSNPL</sequence>
<evidence type="ECO:0000313" key="2">
    <source>
        <dbReference type="EMBL" id="CAK1553114.1"/>
    </source>
</evidence>
<dbReference type="Proteomes" id="UP001497472">
    <property type="component" value="Unassembled WGS sequence"/>
</dbReference>
<accession>A0AAV1JWU6</accession>
<evidence type="ECO:0000256" key="1">
    <source>
        <dbReference type="SAM" id="MobiDB-lite"/>
    </source>
</evidence>
<feature type="region of interest" description="Disordered" evidence="1">
    <location>
        <begin position="1"/>
        <end position="27"/>
    </location>
</feature>
<proteinExistence type="predicted"/>
<dbReference type="AlphaFoldDB" id="A0AAV1JWU6"/>
<keyword evidence="3" id="KW-1185">Reference proteome</keyword>
<protein>
    <submittedName>
        <fullName evidence="2">Uncharacterized protein</fullName>
    </submittedName>
</protein>
<gene>
    <name evidence="2" type="ORF">LNINA_LOCUS12131</name>
</gene>
<dbReference type="EMBL" id="CAVLEF010000203">
    <property type="protein sequence ID" value="CAK1553114.1"/>
    <property type="molecule type" value="Genomic_DNA"/>
</dbReference>